<evidence type="ECO:0000256" key="1">
    <source>
        <dbReference type="ARBA" id="ARBA00022898"/>
    </source>
</evidence>
<protein>
    <submittedName>
        <fullName evidence="4">DegT/DnrJ/EryC1/StrS family aminotransferase</fullName>
    </submittedName>
</protein>
<dbReference type="SUPFAM" id="SSF53383">
    <property type="entry name" value="PLP-dependent transferases"/>
    <property type="match status" value="1"/>
</dbReference>
<dbReference type="Gene3D" id="3.90.1150.10">
    <property type="entry name" value="Aspartate Aminotransferase, domain 1"/>
    <property type="match status" value="1"/>
</dbReference>
<evidence type="ECO:0000313" key="5">
    <source>
        <dbReference type="Proteomes" id="UP000830835"/>
    </source>
</evidence>
<keyword evidence="4" id="KW-0808">Transferase</keyword>
<dbReference type="InterPro" id="IPR015421">
    <property type="entry name" value="PyrdxlP-dep_Trfase_major"/>
</dbReference>
<dbReference type="PANTHER" id="PTHR30244:SF36">
    <property type="entry name" value="3-OXO-GLUCOSE-6-PHOSPHATE:GLUTAMATE AMINOTRANSFERASE"/>
    <property type="match status" value="1"/>
</dbReference>
<reference evidence="4" key="1">
    <citation type="submission" date="2021-02" db="EMBL/GenBank/DDBJ databases">
        <title>The CRISPR/cas machinery reduction and long-range gene transfer in the hot spring cyanobacterium Synechococcus.</title>
        <authorList>
            <person name="Dvorak P."/>
            <person name="Jahodarova E."/>
            <person name="Hasler P."/>
            <person name="Poulickova A."/>
        </authorList>
    </citation>
    <scope>NUCLEOTIDE SEQUENCE</scope>
    <source>
        <strain evidence="4">Rupite</strain>
    </source>
</reference>
<gene>
    <name evidence="4" type="ORF">JX360_07555</name>
</gene>
<name>A0ABT0CAF1_THEVL</name>
<evidence type="ECO:0000256" key="2">
    <source>
        <dbReference type="ARBA" id="ARBA00037999"/>
    </source>
</evidence>
<dbReference type="RefSeq" id="WP_244350043.1">
    <property type="nucleotide sequence ID" value="NZ_JAFIRA010000015.1"/>
</dbReference>
<keyword evidence="5" id="KW-1185">Reference proteome</keyword>
<comment type="similarity">
    <text evidence="2 3">Belongs to the DegT/DnrJ/EryC1 family.</text>
</comment>
<evidence type="ECO:0000313" key="4">
    <source>
        <dbReference type="EMBL" id="MCJ2542764.1"/>
    </source>
</evidence>
<dbReference type="InterPro" id="IPR015424">
    <property type="entry name" value="PyrdxlP-dep_Trfase"/>
</dbReference>
<dbReference type="PANTHER" id="PTHR30244">
    <property type="entry name" value="TRANSAMINASE"/>
    <property type="match status" value="1"/>
</dbReference>
<accession>A0ABT0CAF1</accession>
<keyword evidence="4" id="KW-0032">Aminotransferase</keyword>
<dbReference type="Pfam" id="PF01041">
    <property type="entry name" value="DegT_DnrJ_EryC1"/>
    <property type="match status" value="1"/>
</dbReference>
<dbReference type="CDD" id="cd00616">
    <property type="entry name" value="AHBA_syn"/>
    <property type="match status" value="1"/>
</dbReference>
<dbReference type="Proteomes" id="UP000830835">
    <property type="component" value="Unassembled WGS sequence"/>
</dbReference>
<organism evidence="4 5">
    <name type="scientific">Thermostichus vulcanus str. 'Rupite'</name>
    <dbReference type="NCBI Taxonomy" id="2813851"/>
    <lineage>
        <taxon>Bacteria</taxon>
        <taxon>Bacillati</taxon>
        <taxon>Cyanobacteriota</taxon>
        <taxon>Cyanophyceae</taxon>
        <taxon>Thermostichales</taxon>
        <taxon>Thermostichaceae</taxon>
        <taxon>Thermostichus</taxon>
    </lineage>
</organism>
<proteinExistence type="inferred from homology"/>
<dbReference type="InterPro" id="IPR000653">
    <property type="entry name" value="DegT/StrS_aminotransferase"/>
</dbReference>
<sequence length="385" mass="42084">MTDEPIPLLDLTLQYRFLAVEIQPQVEALLASGQYIGGAAVRHFEELFSHFLGGGELETIGCNSGTDALVLALRALGIQPGDEVITSAFSFFASAEAIDLVGARPVFVDVDPYTFNLDPALLEAQISPHTKAVIPVHLFGQAANMTEILTIARRHGLAVIEDCAQAVGACWGGKPVGTWGDVGCFSFFPTKNLGAAGDGGAVVTRSPDLARQIRILKEHGQARQYQHDQIGINSRLDALQAVILSVKLPHLREWNWRRQGIAEVYHRLLQGIPSLILPRVAAGGSSVWHQYTVRVAGADPTDPHRRDSLQQHLKDRGIGSRIYYPIPLHRQPVYQKLGYKPGDLPHAETCAAQVLSLPCFPELTLRQQERVAKAIAEIISEEIRA</sequence>
<evidence type="ECO:0000256" key="3">
    <source>
        <dbReference type="RuleBase" id="RU004508"/>
    </source>
</evidence>
<keyword evidence="1 3" id="KW-0663">Pyridoxal phosphate</keyword>
<dbReference type="InterPro" id="IPR015422">
    <property type="entry name" value="PyrdxlP-dep_Trfase_small"/>
</dbReference>
<dbReference type="Gene3D" id="3.40.640.10">
    <property type="entry name" value="Type I PLP-dependent aspartate aminotransferase-like (Major domain)"/>
    <property type="match status" value="1"/>
</dbReference>
<dbReference type="PIRSF" id="PIRSF000390">
    <property type="entry name" value="PLP_StrS"/>
    <property type="match status" value="1"/>
</dbReference>
<comment type="caution">
    <text evidence="4">The sequence shown here is derived from an EMBL/GenBank/DDBJ whole genome shotgun (WGS) entry which is preliminary data.</text>
</comment>
<dbReference type="GO" id="GO:0008483">
    <property type="term" value="F:transaminase activity"/>
    <property type="evidence" value="ECO:0007669"/>
    <property type="project" value="UniProtKB-KW"/>
</dbReference>
<dbReference type="EMBL" id="JAFIRA010000015">
    <property type="protein sequence ID" value="MCJ2542764.1"/>
    <property type="molecule type" value="Genomic_DNA"/>
</dbReference>